<dbReference type="PROSITE" id="PS50977">
    <property type="entry name" value="HTH_TETR_2"/>
    <property type="match status" value="1"/>
</dbReference>
<evidence type="ECO:0000256" key="4">
    <source>
        <dbReference type="PROSITE-ProRule" id="PRU00335"/>
    </source>
</evidence>
<name>A0ABU0PDX9_9MICO</name>
<dbReference type="Gene3D" id="1.10.357.10">
    <property type="entry name" value="Tetracycline Repressor, domain 2"/>
    <property type="match status" value="1"/>
</dbReference>
<keyword evidence="3" id="KW-0804">Transcription</keyword>
<protein>
    <submittedName>
        <fullName evidence="6">AcrR family transcriptional regulator</fullName>
    </submittedName>
</protein>
<keyword evidence="7" id="KW-1185">Reference proteome</keyword>
<gene>
    <name evidence="6" type="ORF">QFZ46_003066</name>
</gene>
<dbReference type="SUPFAM" id="SSF46689">
    <property type="entry name" value="Homeodomain-like"/>
    <property type="match status" value="1"/>
</dbReference>
<dbReference type="SUPFAM" id="SSF48498">
    <property type="entry name" value="Tetracyclin repressor-like, C-terminal domain"/>
    <property type="match status" value="1"/>
</dbReference>
<evidence type="ECO:0000313" key="6">
    <source>
        <dbReference type="EMBL" id="MDQ0644906.1"/>
    </source>
</evidence>
<dbReference type="PANTHER" id="PTHR30055">
    <property type="entry name" value="HTH-TYPE TRANSCRIPTIONAL REGULATOR RUTR"/>
    <property type="match status" value="1"/>
</dbReference>
<evidence type="ECO:0000259" key="5">
    <source>
        <dbReference type="PROSITE" id="PS50977"/>
    </source>
</evidence>
<dbReference type="InterPro" id="IPR036271">
    <property type="entry name" value="Tet_transcr_reg_TetR-rel_C_sf"/>
</dbReference>
<dbReference type="Proteomes" id="UP001239085">
    <property type="component" value="Unassembled WGS sequence"/>
</dbReference>
<dbReference type="RefSeq" id="WP_307363089.1">
    <property type="nucleotide sequence ID" value="NZ_JAUSXK010000001.1"/>
</dbReference>
<proteinExistence type="predicted"/>
<keyword evidence="1" id="KW-0805">Transcription regulation</keyword>
<evidence type="ECO:0000256" key="2">
    <source>
        <dbReference type="ARBA" id="ARBA00023125"/>
    </source>
</evidence>
<accession>A0ABU0PDX9</accession>
<evidence type="ECO:0000313" key="7">
    <source>
        <dbReference type="Proteomes" id="UP001239085"/>
    </source>
</evidence>
<sequence>MSAQPYHHGDLRRTLLHAAAAHIETDGVESLSLRQLARDAGVSHAAPSRHFRDKQALLDALAEDGFHRLGASLAAAAQGDSRSKAAARAQFEALGRAYVGFAVEHPALLSLMFAMKHAPDARAELIAAGRASMDITMRVVEAAQANGAIGAGDASRIALATFAAFHGVAMLVSGDLLEGVPAGDLVATTSELLWRGLQSE</sequence>
<evidence type="ECO:0000256" key="1">
    <source>
        <dbReference type="ARBA" id="ARBA00023015"/>
    </source>
</evidence>
<dbReference type="InterPro" id="IPR001647">
    <property type="entry name" value="HTH_TetR"/>
</dbReference>
<feature type="domain" description="HTH tetR-type" evidence="5">
    <location>
        <begin position="9"/>
        <end position="69"/>
    </location>
</feature>
<dbReference type="Pfam" id="PF13305">
    <property type="entry name" value="TetR_C_33"/>
    <property type="match status" value="1"/>
</dbReference>
<dbReference type="InterPro" id="IPR025996">
    <property type="entry name" value="MT1864/Rv1816-like_C"/>
</dbReference>
<feature type="DNA-binding region" description="H-T-H motif" evidence="4">
    <location>
        <begin position="32"/>
        <end position="51"/>
    </location>
</feature>
<keyword evidence="2 4" id="KW-0238">DNA-binding</keyword>
<comment type="caution">
    <text evidence="6">The sequence shown here is derived from an EMBL/GenBank/DDBJ whole genome shotgun (WGS) entry which is preliminary data.</text>
</comment>
<dbReference type="PANTHER" id="PTHR30055:SF220">
    <property type="entry name" value="TETR-FAMILY REGULATORY PROTEIN"/>
    <property type="match status" value="1"/>
</dbReference>
<dbReference type="Pfam" id="PF00440">
    <property type="entry name" value="TetR_N"/>
    <property type="match status" value="1"/>
</dbReference>
<dbReference type="InterPro" id="IPR009057">
    <property type="entry name" value="Homeodomain-like_sf"/>
</dbReference>
<dbReference type="EMBL" id="JAUSXK010000001">
    <property type="protein sequence ID" value="MDQ0644906.1"/>
    <property type="molecule type" value="Genomic_DNA"/>
</dbReference>
<organism evidence="6 7">
    <name type="scientific">Microbacterium murale</name>
    <dbReference type="NCBI Taxonomy" id="1081040"/>
    <lineage>
        <taxon>Bacteria</taxon>
        <taxon>Bacillati</taxon>
        <taxon>Actinomycetota</taxon>
        <taxon>Actinomycetes</taxon>
        <taxon>Micrococcales</taxon>
        <taxon>Microbacteriaceae</taxon>
        <taxon>Microbacterium</taxon>
    </lineage>
</organism>
<reference evidence="6 7" key="1">
    <citation type="submission" date="2023-07" db="EMBL/GenBank/DDBJ databases">
        <title>Comparative genomics of wheat-associated soil bacteria to identify genetic determinants of phenazine resistance.</title>
        <authorList>
            <person name="Mouncey N."/>
        </authorList>
    </citation>
    <scope>NUCLEOTIDE SEQUENCE [LARGE SCALE GENOMIC DNA]</scope>
    <source>
        <strain evidence="6 7">W2I7</strain>
    </source>
</reference>
<dbReference type="InterPro" id="IPR050109">
    <property type="entry name" value="HTH-type_TetR-like_transc_reg"/>
</dbReference>
<evidence type="ECO:0000256" key="3">
    <source>
        <dbReference type="ARBA" id="ARBA00023163"/>
    </source>
</evidence>